<sequence length="105" mass="11847">MFLPKHSGRIPSQSVALLSTGKSKSLLTNVILSLTRRTQDVQREQAQPTQFRGDQRSNFSIPRYIDQEAWESGGNSTDTIDYFDLEPLPGADADFAERNNGRFEQ</sequence>
<organism evidence="2 3">
    <name type="scientific">Temnothorax longispinosus</name>
    <dbReference type="NCBI Taxonomy" id="300112"/>
    <lineage>
        <taxon>Eukaryota</taxon>
        <taxon>Metazoa</taxon>
        <taxon>Ecdysozoa</taxon>
        <taxon>Arthropoda</taxon>
        <taxon>Hexapoda</taxon>
        <taxon>Insecta</taxon>
        <taxon>Pterygota</taxon>
        <taxon>Neoptera</taxon>
        <taxon>Endopterygota</taxon>
        <taxon>Hymenoptera</taxon>
        <taxon>Apocrita</taxon>
        <taxon>Aculeata</taxon>
        <taxon>Formicoidea</taxon>
        <taxon>Formicidae</taxon>
        <taxon>Myrmicinae</taxon>
        <taxon>Temnothorax</taxon>
    </lineage>
</organism>
<gene>
    <name evidence="2" type="ORF">DBV15_12095</name>
</gene>
<comment type="caution">
    <text evidence="2">The sequence shown here is derived from an EMBL/GenBank/DDBJ whole genome shotgun (WGS) entry which is preliminary data.</text>
</comment>
<evidence type="ECO:0000313" key="2">
    <source>
        <dbReference type="EMBL" id="TGZ56995.1"/>
    </source>
</evidence>
<protein>
    <submittedName>
        <fullName evidence="2">C-Maf-inducing protein</fullName>
    </submittedName>
</protein>
<evidence type="ECO:0000256" key="1">
    <source>
        <dbReference type="SAM" id="MobiDB-lite"/>
    </source>
</evidence>
<feature type="region of interest" description="Disordered" evidence="1">
    <location>
        <begin position="38"/>
        <end position="58"/>
    </location>
</feature>
<proteinExistence type="predicted"/>
<feature type="compositionally biased region" description="Polar residues" evidence="1">
    <location>
        <begin position="44"/>
        <end position="58"/>
    </location>
</feature>
<keyword evidence="3" id="KW-1185">Reference proteome</keyword>
<evidence type="ECO:0000313" key="3">
    <source>
        <dbReference type="Proteomes" id="UP000310200"/>
    </source>
</evidence>
<dbReference type="EMBL" id="QBLH01000247">
    <property type="protein sequence ID" value="TGZ56995.1"/>
    <property type="molecule type" value="Genomic_DNA"/>
</dbReference>
<dbReference type="Proteomes" id="UP000310200">
    <property type="component" value="Unassembled WGS sequence"/>
</dbReference>
<dbReference type="AlphaFoldDB" id="A0A4S2L2L2"/>
<reference evidence="2 3" key="1">
    <citation type="journal article" date="2019" name="Philos. Trans. R. Soc. Lond., B, Biol. Sci.">
        <title>Ant behaviour and brain gene expression of defending hosts depend on the ecological success of the intruding social parasite.</title>
        <authorList>
            <person name="Kaur R."/>
            <person name="Stoldt M."/>
            <person name="Jongepier E."/>
            <person name="Feldmeyer B."/>
            <person name="Menzel F."/>
            <person name="Bornberg-Bauer E."/>
            <person name="Foitzik S."/>
        </authorList>
    </citation>
    <scope>NUCLEOTIDE SEQUENCE [LARGE SCALE GENOMIC DNA]</scope>
    <source>
        <tissue evidence="2">Whole body</tissue>
    </source>
</reference>
<name>A0A4S2L2L2_9HYME</name>
<accession>A0A4S2L2L2</accession>